<protein>
    <submittedName>
        <fullName evidence="2">Uncharacterized protein</fullName>
    </submittedName>
</protein>
<evidence type="ECO:0000313" key="3">
    <source>
        <dbReference type="Proteomes" id="UP001297370"/>
    </source>
</evidence>
<sequence length="288" mass="33074">MKREYKASIWMKLWIKRIAGKKNILLLMLLFLILTIYLEPLKSFVSISGYKISPWVYPFLITDSNFLIIFMCGVICFFSNTIFFKAKDCYYFLRMGRKKWIVMELGYVILSAVMISVLNIIMTWGVLNIQMHFENSWGKVLYTLAKTNAGEQCGLFWNISAQYISEHSVMESMIISMIITIFGITFLGIFLLCCSLFFNRVISIALSSILVVTSSLVVNLGDLMQKKLATISPIAWMRVADLDVNRFGVEISPSLSFIIWGYLILIGGLVGIICRRANNIDLIWEEYE</sequence>
<evidence type="ECO:0000313" key="2">
    <source>
        <dbReference type="EMBL" id="MCB5620347.1"/>
    </source>
</evidence>
<dbReference type="RefSeq" id="WP_117994790.1">
    <property type="nucleotide sequence ID" value="NZ_BAABXJ010000001.1"/>
</dbReference>
<reference evidence="2" key="1">
    <citation type="submission" date="2021-10" db="EMBL/GenBank/DDBJ databases">
        <title>Collection of gut derived symbiotic bacterial strains cultured from healthy donors.</title>
        <authorList>
            <person name="Lin H."/>
            <person name="Littmann E."/>
            <person name="Claire K."/>
            <person name="Pamer E."/>
        </authorList>
    </citation>
    <scope>NUCLEOTIDE SEQUENCE</scope>
    <source>
        <strain evidence="2">MSK.23.18</strain>
    </source>
</reference>
<feature type="transmembrane region" description="Helical" evidence="1">
    <location>
        <begin position="201"/>
        <end position="220"/>
    </location>
</feature>
<proteinExistence type="predicted"/>
<feature type="transmembrane region" description="Helical" evidence="1">
    <location>
        <begin position="255"/>
        <end position="274"/>
    </location>
</feature>
<keyword evidence="1" id="KW-1133">Transmembrane helix</keyword>
<feature type="transmembrane region" description="Helical" evidence="1">
    <location>
        <begin position="173"/>
        <end position="194"/>
    </location>
</feature>
<dbReference type="Proteomes" id="UP001297370">
    <property type="component" value="Unassembled WGS sequence"/>
</dbReference>
<keyword evidence="1" id="KW-0472">Membrane</keyword>
<dbReference type="EMBL" id="JAJBOM010000024">
    <property type="protein sequence ID" value="MCB5620347.1"/>
    <property type="molecule type" value="Genomic_DNA"/>
</dbReference>
<comment type="caution">
    <text evidence="2">The sequence shown here is derived from an EMBL/GenBank/DDBJ whole genome shotgun (WGS) entry which is preliminary data.</text>
</comment>
<dbReference type="AlphaFoldDB" id="A0AAJ1EVW0"/>
<evidence type="ECO:0000256" key="1">
    <source>
        <dbReference type="SAM" id="Phobius"/>
    </source>
</evidence>
<organism evidence="2 3">
    <name type="scientific">Mediterraneibacter gnavus</name>
    <name type="common">Ruminococcus gnavus</name>
    <dbReference type="NCBI Taxonomy" id="33038"/>
    <lineage>
        <taxon>Bacteria</taxon>
        <taxon>Bacillati</taxon>
        <taxon>Bacillota</taxon>
        <taxon>Clostridia</taxon>
        <taxon>Lachnospirales</taxon>
        <taxon>Lachnospiraceae</taxon>
        <taxon>Mediterraneibacter</taxon>
    </lineage>
</organism>
<accession>A0AAJ1EVW0</accession>
<feature type="transmembrane region" description="Helical" evidence="1">
    <location>
        <begin position="105"/>
        <end position="127"/>
    </location>
</feature>
<name>A0AAJ1EVW0_MEDGN</name>
<feature type="transmembrane region" description="Helical" evidence="1">
    <location>
        <begin position="66"/>
        <end position="84"/>
    </location>
</feature>
<gene>
    <name evidence="2" type="ORF">LIQ08_14480</name>
</gene>
<keyword evidence="1" id="KW-0812">Transmembrane</keyword>